<feature type="transmembrane region" description="Helical" evidence="1">
    <location>
        <begin position="210"/>
        <end position="233"/>
    </location>
</feature>
<sequence>MSIFSSNAVPDFVPFSTAHFITVGIMIIFVLSLFWSRMYIRSHRIWRLGIRYGLAFVLLLTQVSLNIWYIAWGVWDVKHTLPLELCSLSLLLSIVMLCTRNRMLYHVLFFAGICGALQAVLTPNLSYGFPHFRFFEFFAAHTAIILAPLYMTWIEQYRPSRKSIGWSMLFLNVLALIVGILNIALGSNYMFLQHKPDTPSLLDLLGPYPYYLLVEEGIALFMFVVMYALFFVIPQMFQRNLKRWDQERQHEFESTGL</sequence>
<organism evidence="2 3">
    <name type="scientific">Fontibacillus solani</name>
    <dbReference type="NCBI Taxonomy" id="1572857"/>
    <lineage>
        <taxon>Bacteria</taxon>
        <taxon>Bacillati</taxon>
        <taxon>Bacillota</taxon>
        <taxon>Bacilli</taxon>
        <taxon>Bacillales</taxon>
        <taxon>Paenibacillaceae</taxon>
        <taxon>Fontibacillus</taxon>
    </lineage>
</organism>
<keyword evidence="1" id="KW-0472">Membrane</keyword>
<accession>A0A7W3XRF7</accession>
<feature type="transmembrane region" description="Helical" evidence="1">
    <location>
        <begin position="134"/>
        <end position="154"/>
    </location>
</feature>
<evidence type="ECO:0000313" key="3">
    <source>
        <dbReference type="Proteomes" id="UP000567067"/>
    </source>
</evidence>
<feature type="transmembrane region" description="Helical" evidence="1">
    <location>
        <begin position="52"/>
        <end position="75"/>
    </location>
</feature>
<keyword evidence="3" id="KW-1185">Reference proteome</keyword>
<keyword evidence="1" id="KW-0812">Transmembrane</keyword>
<dbReference type="Pfam" id="PF14808">
    <property type="entry name" value="TMEM164"/>
    <property type="match status" value="1"/>
</dbReference>
<gene>
    <name evidence="2" type="ORF">FHR92_001954</name>
</gene>
<reference evidence="2 3" key="1">
    <citation type="submission" date="2020-08" db="EMBL/GenBank/DDBJ databases">
        <title>Genomic Encyclopedia of Type Strains, Phase III (KMG-III): the genomes of soil and plant-associated and newly described type strains.</title>
        <authorList>
            <person name="Whitman W."/>
        </authorList>
    </citation>
    <scope>NUCLEOTIDE SEQUENCE [LARGE SCALE GENOMIC DNA]</scope>
    <source>
        <strain evidence="2 3">CECT 8693</strain>
    </source>
</reference>
<feature type="transmembrane region" description="Helical" evidence="1">
    <location>
        <begin position="103"/>
        <end position="122"/>
    </location>
</feature>
<dbReference type="AlphaFoldDB" id="A0A7W3XRF7"/>
<comment type="caution">
    <text evidence="2">The sequence shown here is derived from an EMBL/GenBank/DDBJ whole genome shotgun (WGS) entry which is preliminary data.</text>
</comment>
<dbReference type="Proteomes" id="UP000567067">
    <property type="component" value="Unassembled WGS sequence"/>
</dbReference>
<dbReference type="EMBL" id="JACJIP010000010">
    <property type="protein sequence ID" value="MBA9085488.1"/>
    <property type="molecule type" value="Genomic_DNA"/>
</dbReference>
<evidence type="ECO:0000256" key="1">
    <source>
        <dbReference type="SAM" id="Phobius"/>
    </source>
</evidence>
<evidence type="ECO:0000313" key="2">
    <source>
        <dbReference type="EMBL" id="MBA9085488.1"/>
    </source>
</evidence>
<keyword evidence="1" id="KW-1133">Transmembrane helix</keyword>
<feature type="transmembrane region" description="Helical" evidence="1">
    <location>
        <begin position="20"/>
        <end position="40"/>
    </location>
</feature>
<dbReference type="InterPro" id="IPR011737">
    <property type="entry name" value="CHP02206_TP0381"/>
</dbReference>
<name>A0A7W3XRF7_9BACL</name>
<proteinExistence type="predicted"/>
<feature type="transmembrane region" description="Helical" evidence="1">
    <location>
        <begin position="166"/>
        <end position="190"/>
    </location>
</feature>
<feature type="transmembrane region" description="Helical" evidence="1">
    <location>
        <begin position="81"/>
        <end position="98"/>
    </location>
</feature>
<dbReference type="RefSeq" id="WP_312870019.1">
    <property type="nucleotide sequence ID" value="NZ_JACJIP010000010.1"/>
</dbReference>
<protein>
    <submittedName>
        <fullName evidence="2">Putative integral membrane protein (TIGR02206 family)</fullName>
    </submittedName>
</protein>
<dbReference type="NCBIfam" id="TIGR02206">
    <property type="entry name" value="intg_mem_TP0381"/>
    <property type="match status" value="1"/>
</dbReference>